<feature type="transmembrane region" description="Helical" evidence="5">
    <location>
        <begin position="160"/>
        <end position="181"/>
    </location>
</feature>
<keyword evidence="5" id="KW-1003">Cell membrane</keyword>
<dbReference type="EMBL" id="LAQL01000009">
    <property type="protein sequence ID" value="KLN59902.1"/>
    <property type="molecule type" value="Genomic_DNA"/>
</dbReference>
<dbReference type="STRING" id="1489064.WH96_14280"/>
<keyword evidence="3 5" id="KW-1133">Transmembrane helix</keyword>
<name>A0A0H2MGQ9_9PROT</name>
<keyword evidence="8" id="KW-1185">Reference proteome</keyword>
<dbReference type="InterPro" id="IPR047817">
    <property type="entry name" value="ABC2_TM_bact-type"/>
</dbReference>
<dbReference type="GO" id="GO:0140359">
    <property type="term" value="F:ABC-type transporter activity"/>
    <property type="evidence" value="ECO:0007669"/>
    <property type="project" value="InterPro"/>
</dbReference>
<proteinExistence type="inferred from homology"/>
<feature type="domain" description="ABC transmembrane type-2" evidence="6">
    <location>
        <begin position="40"/>
        <end position="269"/>
    </location>
</feature>
<dbReference type="AlphaFoldDB" id="A0A0H2MGQ9"/>
<dbReference type="Pfam" id="PF01061">
    <property type="entry name" value="ABC2_membrane"/>
    <property type="match status" value="1"/>
</dbReference>
<sequence>MCRMALIDQKLTQIAPRTIGRVNTLGLWTLYSREVKRFLNVFTQTLMAPVITTLLFLAVFALALGGLGRTVGGVDYITFLAPGLMMMTMTQNSFANTSSSILIAKVQGNIVDILMPPLAPWEMALGIAAGGITRGLMVGLTVFFSMMLFLPISLAHPLSALWFAINACMMLALLGMLGGIWAQKYDHIAAVTNFIITPLSFLSGTFYSIDRLPDAWVAVAHFNPFFYMIDGFRYGFIGHADGNIMVGAILLPVVNLVLWFVTHRLITTGYRLKA</sequence>
<comment type="caution">
    <text evidence="7">The sequence shown here is derived from an EMBL/GenBank/DDBJ whole genome shotgun (WGS) entry which is preliminary data.</text>
</comment>
<dbReference type="InterPro" id="IPR052522">
    <property type="entry name" value="ABC-2_transport_permease"/>
</dbReference>
<evidence type="ECO:0000256" key="1">
    <source>
        <dbReference type="ARBA" id="ARBA00004141"/>
    </source>
</evidence>
<feature type="transmembrane region" description="Helical" evidence="5">
    <location>
        <begin position="244"/>
        <end position="262"/>
    </location>
</feature>
<evidence type="ECO:0000313" key="8">
    <source>
        <dbReference type="Proteomes" id="UP000035444"/>
    </source>
</evidence>
<feature type="transmembrane region" description="Helical" evidence="5">
    <location>
        <begin position="135"/>
        <end position="154"/>
    </location>
</feature>
<keyword evidence="5" id="KW-0813">Transport</keyword>
<dbReference type="GO" id="GO:0043190">
    <property type="term" value="C:ATP-binding cassette (ABC) transporter complex"/>
    <property type="evidence" value="ECO:0007669"/>
    <property type="project" value="InterPro"/>
</dbReference>
<keyword evidence="2 5" id="KW-0812">Transmembrane</keyword>
<dbReference type="InterPro" id="IPR013525">
    <property type="entry name" value="ABC2_TM"/>
</dbReference>
<feature type="transmembrane region" description="Helical" evidence="5">
    <location>
        <begin position="188"/>
        <end position="209"/>
    </location>
</feature>
<evidence type="ECO:0000259" key="6">
    <source>
        <dbReference type="PROSITE" id="PS51012"/>
    </source>
</evidence>
<comment type="similarity">
    <text evidence="5">Belongs to the ABC-2 integral membrane protein family.</text>
</comment>
<gene>
    <name evidence="7" type="ORF">WH96_14280</name>
</gene>
<dbReference type="Proteomes" id="UP000035444">
    <property type="component" value="Unassembled WGS sequence"/>
</dbReference>
<dbReference type="InterPro" id="IPR000412">
    <property type="entry name" value="ABC_2_transport"/>
</dbReference>
<organism evidence="7 8">
    <name type="scientific">Kiloniella spongiae</name>
    <dbReference type="NCBI Taxonomy" id="1489064"/>
    <lineage>
        <taxon>Bacteria</taxon>
        <taxon>Pseudomonadati</taxon>
        <taxon>Pseudomonadota</taxon>
        <taxon>Alphaproteobacteria</taxon>
        <taxon>Rhodospirillales</taxon>
        <taxon>Kiloniellaceae</taxon>
        <taxon>Kiloniella</taxon>
    </lineage>
</organism>
<keyword evidence="4 5" id="KW-0472">Membrane</keyword>
<dbReference type="OrthoDB" id="9804001at2"/>
<reference evidence="7 8" key="1">
    <citation type="submission" date="2015-03" db="EMBL/GenBank/DDBJ databases">
        <title>Genome Sequence of Kiloniella spongiae MEBiC09566, isolated from a marine sponge.</title>
        <authorList>
            <person name="Shao Z."/>
            <person name="Wang L."/>
            <person name="Li X."/>
        </authorList>
    </citation>
    <scope>NUCLEOTIDE SEQUENCE [LARGE SCALE GENOMIC DNA]</scope>
    <source>
        <strain evidence="7 8">MEBiC09566</strain>
    </source>
</reference>
<dbReference type="PANTHER" id="PTHR43332:SF2">
    <property type="entry name" value="INNER MEMBRANE TRANSPORT PERMEASE YADH"/>
    <property type="match status" value="1"/>
</dbReference>
<feature type="transmembrane region" description="Helical" evidence="5">
    <location>
        <begin position="41"/>
        <end position="64"/>
    </location>
</feature>
<evidence type="ECO:0000256" key="2">
    <source>
        <dbReference type="ARBA" id="ARBA00022692"/>
    </source>
</evidence>
<dbReference type="PANTHER" id="PTHR43332">
    <property type="entry name" value="INNER MEMBRANE TRANSPORT PERMEASE YADH-RELATED"/>
    <property type="match status" value="1"/>
</dbReference>
<evidence type="ECO:0000256" key="3">
    <source>
        <dbReference type="ARBA" id="ARBA00022989"/>
    </source>
</evidence>
<comment type="subcellular location">
    <subcellularLocation>
        <location evidence="5">Cell inner membrane</location>
        <topology evidence="5">Multi-pass membrane protein</topology>
    </subcellularLocation>
    <subcellularLocation>
        <location evidence="1">Membrane</location>
        <topology evidence="1">Multi-pass membrane protein</topology>
    </subcellularLocation>
</comment>
<dbReference type="PRINTS" id="PR00164">
    <property type="entry name" value="ABC2TRNSPORT"/>
</dbReference>
<protein>
    <recommendedName>
        <fullName evidence="5">Transport permease protein</fullName>
    </recommendedName>
</protein>
<evidence type="ECO:0000256" key="5">
    <source>
        <dbReference type="RuleBase" id="RU361157"/>
    </source>
</evidence>
<dbReference type="RefSeq" id="WP_047764891.1">
    <property type="nucleotide sequence ID" value="NZ_LAQL01000009.1"/>
</dbReference>
<dbReference type="PIRSF" id="PIRSF006648">
    <property type="entry name" value="DrrB"/>
    <property type="match status" value="1"/>
</dbReference>
<accession>A0A0H2MGQ9</accession>
<evidence type="ECO:0000313" key="7">
    <source>
        <dbReference type="EMBL" id="KLN59902.1"/>
    </source>
</evidence>
<dbReference type="PROSITE" id="PS51012">
    <property type="entry name" value="ABC_TM2"/>
    <property type="match status" value="1"/>
</dbReference>
<feature type="transmembrane region" description="Helical" evidence="5">
    <location>
        <begin position="76"/>
        <end position="95"/>
    </location>
</feature>
<evidence type="ECO:0000256" key="4">
    <source>
        <dbReference type="ARBA" id="ARBA00023136"/>
    </source>
</evidence>
<dbReference type="PATRIC" id="fig|1489064.4.peg.4202"/>